<dbReference type="PANTHER" id="PTHR31992:SF316">
    <property type="entry name" value="DOF ZINC FINGER PROTEIN DOF1.2"/>
    <property type="match status" value="1"/>
</dbReference>
<dbReference type="GO" id="GO:0005634">
    <property type="term" value="C:nucleus"/>
    <property type="evidence" value="ECO:0007669"/>
    <property type="project" value="UniProtKB-SubCell"/>
</dbReference>
<comment type="caution">
    <text evidence="12">The sequence shown here is derived from an EMBL/GenBank/DDBJ whole genome shotgun (WGS) entry which is preliminary data.</text>
</comment>
<dbReference type="Pfam" id="PF02701">
    <property type="entry name" value="Zn_ribbon_Dof"/>
    <property type="match status" value="1"/>
</dbReference>
<evidence type="ECO:0000256" key="7">
    <source>
        <dbReference type="ARBA" id="ARBA00023242"/>
    </source>
</evidence>
<evidence type="ECO:0000256" key="3">
    <source>
        <dbReference type="ARBA" id="ARBA00022833"/>
    </source>
</evidence>
<dbReference type="AlphaFoldDB" id="A0A5A7PWW7"/>
<evidence type="ECO:0000256" key="2">
    <source>
        <dbReference type="ARBA" id="ARBA00022771"/>
    </source>
</evidence>
<feature type="region of interest" description="Disordered" evidence="10">
    <location>
        <begin position="86"/>
        <end position="106"/>
    </location>
</feature>
<evidence type="ECO:0000259" key="11">
    <source>
        <dbReference type="PROSITE" id="PS50884"/>
    </source>
</evidence>
<dbReference type="GO" id="GO:0008270">
    <property type="term" value="F:zinc ion binding"/>
    <property type="evidence" value="ECO:0007669"/>
    <property type="project" value="UniProtKB-KW"/>
</dbReference>
<dbReference type="PROSITE" id="PS50884">
    <property type="entry name" value="ZF_DOF_2"/>
    <property type="match status" value="1"/>
</dbReference>
<evidence type="ECO:0000313" key="12">
    <source>
        <dbReference type="EMBL" id="GER36617.1"/>
    </source>
</evidence>
<evidence type="ECO:0000256" key="5">
    <source>
        <dbReference type="ARBA" id="ARBA00023125"/>
    </source>
</evidence>
<sequence>MDSSQWTQEFGMTKSMGEVTRPTTLMEKKGGMRPPQKEQSPNCPRCHSTNTKFCYYNNYSLTQPRYLCKTCRRYWTEGGTLRNVPVGGGSRKHKKTIPNSSDHQMPFSSQKFDLNPPTIPHFPITHHQQNPKIPDQARDLNLGFHHHDYAHAALPPNFLDYPKVEGKDVISPPSAQLSFVRSGNNMMNSFFPNNSNNNNNNNNGLFGPGFMFQECKPFSVDGIVSGPSGYASSKPPVEETLMFNLGETKRESSTSEADQEKGSNENNNCNGFWNGMLGGGGSW</sequence>
<feature type="compositionally biased region" description="Polar residues" evidence="10">
    <location>
        <begin position="97"/>
        <end position="106"/>
    </location>
</feature>
<keyword evidence="3 9" id="KW-0862">Zinc</keyword>
<reference evidence="13" key="1">
    <citation type="journal article" date="2019" name="Curr. Biol.">
        <title>Genome Sequence of Striga asiatica Provides Insight into the Evolution of Plant Parasitism.</title>
        <authorList>
            <person name="Yoshida S."/>
            <person name="Kim S."/>
            <person name="Wafula E.K."/>
            <person name="Tanskanen J."/>
            <person name="Kim Y.M."/>
            <person name="Honaas L."/>
            <person name="Yang Z."/>
            <person name="Spallek T."/>
            <person name="Conn C.E."/>
            <person name="Ichihashi Y."/>
            <person name="Cheong K."/>
            <person name="Cui S."/>
            <person name="Der J.P."/>
            <person name="Gundlach H."/>
            <person name="Jiao Y."/>
            <person name="Hori C."/>
            <person name="Ishida J.K."/>
            <person name="Kasahara H."/>
            <person name="Kiba T."/>
            <person name="Kim M.S."/>
            <person name="Koo N."/>
            <person name="Laohavisit A."/>
            <person name="Lee Y.H."/>
            <person name="Lumba S."/>
            <person name="McCourt P."/>
            <person name="Mortimer J.C."/>
            <person name="Mutuku J.M."/>
            <person name="Nomura T."/>
            <person name="Sasaki-Sekimoto Y."/>
            <person name="Seto Y."/>
            <person name="Wang Y."/>
            <person name="Wakatake T."/>
            <person name="Sakakibara H."/>
            <person name="Demura T."/>
            <person name="Yamaguchi S."/>
            <person name="Yoneyama K."/>
            <person name="Manabe R.I."/>
            <person name="Nelson D.C."/>
            <person name="Schulman A.H."/>
            <person name="Timko M.P."/>
            <person name="dePamphilis C.W."/>
            <person name="Choi D."/>
            <person name="Shirasu K."/>
        </authorList>
    </citation>
    <scope>NUCLEOTIDE SEQUENCE [LARGE SCALE GENOMIC DNA]</scope>
    <source>
        <strain evidence="13">cv. UVA1</strain>
    </source>
</reference>
<evidence type="ECO:0000256" key="9">
    <source>
        <dbReference type="RuleBase" id="RU369094"/>
    </source>
</evidence>
<feature type="compositionally biased region" description="Low complexity" evidence="10">
    <location>
        <begin position="264"/>
        <end position="275"/>
    </location>
</feature>
<comment type="subcellular location">
    <subcellularLocation>
        <location evidence="8 9">Nucleus</location>
    </subcellularLocation>
</comment>
<proteinExistence type="predicted"/>
<evidence type="ECO:0000256" key="1">
    <source>
        <dbReference type="ARBA" id="ARBA00022723"/>
    </source>
</evidence>
<dbReference type="Proteomes" id="UP000325081">
    <property type="component" value="Unassembled WGS sequence"/>
</dbReference>
<dbReference type="InterPro" id="IPR045174">
    <property type="entry name" value="Dof"/>
</dbReference>
<evidence type="ECO:0000256" key="8">
    <source>
        <dbReference type="PROSITE-ProRule" id="PRU00071"/>
    </source>
</evidence>
<feature type="domain" description="Dof-type" evidence="11">
    <location>
        <begin position="41"/>
        <end position="95"/>
    </location>
</feature>
<keyword evidence="13" id="KW-1185">Reference proteome</keyword>
<keyword evidence="6 9" id="KW-0804">Transcription</keyword>
<dbReference type="GO" id="GO:0003700">
    <property type="term" value="F:DNA-binding transcription factor activity"/>
    <property type="evidence" value="ECO:0007669"/>
    <property type="project" value="UniProtKB-UniRule"/>
</dbReference>
<keyword evidence="1 9" id="KW-0479">Metal-binding</keyword>
<keyword evidence="2 8" id="KW-0863">Zinc-finger</keyword>
<organism evidence="12 13">
    <name type="scientific">Striga asiatica</name>
    <name type="common">Asiatic witchweed</name>
    <name type="synonym">Buchnera asiatica</name>
    <dbReference type="NCBI Taxonomy" id="4170"/>
    <lineage>
        <taxon>Eukaryota</taxon>
        <taxon>Viridiplantae</taxon>
        <taxon>Streptophyta</taxon>
        <taxon>Embryophyta</taxon>
        <taxon>Tracheophyta</taxon>
        <taxon>Spermatophyta</taxon>
        <taxon>Magnoliopsida</taxon>
        <taxon>eudicotyledons</taxon>
        <taxon>Gunneridae</taxon>
        <taxon>Pentapetalae</taxon>
        <taxon>asterids</taxon>
        <taxon>lamiids</taxon>
        <taxon>Lamiales</taxon>
        <taxon>Orobanchaceae</taxon>
        <taxon>Buchnereae</taxon>
        <taxon>Striga</taxon>
    </lineage>
</organism>
<comment type="function">
    <text evidence="9">Transcription factor that binds specifically to a 5'-AA[AG]G-3' consensus core sequence.</text>
</comment>
<keyword evidence="7 8" id="KW-0539">Nucleus</keyword>
<evidence type="ECO:0000256" key="10">
    <source>
        <dbReference type="SAM" id="MobiDB-lite"/>
    </source>
</evidence>
<dbReference type="OrthoDB" id="1927254at2759"/>
<dbReference type="EMBL" id="BKCP01005183">
    <property type="protein sequence ID" value="GER36617.1"/>
    <property type="molecule type" value="Genomic_DNA"/>
</dbReference>
<dbReference type="PROSITE" id="PS01361">
    <property type="entry name" value="ZF_DOF_1"/>
    <property type="match status" value="1"/>
</dbReference>
<keyword evidence="4 9" id="KW-0805">Transcription regulation</keyword>
<evidence type="ECO:0000256" key="6">
    <source>
        <dbReference type="ARBA" id="ARBA00023163"/>
    </source>
</evidence>
<keyword evidence="5 8" id="KW-0238">DNA-binding</keyword>
<accession>A0A5A7PWW7</accession>
<dbReference type="GO" id="GO:0003677">
    <property type="term" value="F:DNA binding"/>
    <property type="evidence" value="ECO:0007669"/>
    <property type="project" value="UniProtKB-UniRule"/>
</dbReference>
<dbReference type="PANTHER" id="PTHR31992">
    <property type="entry name" value="DOF ZINC FINGER PROTEIN DOF1.4-RELATED"/>
    <property type="match status" value="1"/>
</dbReference>
<gene>
    <name evidence="12" type="ORF">STAS_12960</name>
</gene>
<name>A0A5A7PWW7_STRAF</name>
<dbReference type="InterPro" id="IPR003851">
    <property type="entry name" value="Znf_Dof"/>
</dbReference>
<feature type="region of interest" description="Disordered" evidence="10">
    <location>
        <begin position="248"/>
        <end position="283"/>
    </location>
</feature>
<evidence type="ECO:0000313" key="13">
    <source>
        <dbReference type="Proteomes" id="UP000325081"/>
    </source>
</evidence>
<protein>
    <recommendedName>
        <fullName evidence="9">Dof zinc finger protein</fullName>
    </recommendedName>
</protein>
<evidence type="ECO:0000256" key="4">
    <source>
        <dbReference type="ARBA" id="ARBA00023015"/>
    </source>
</evidence>
<feature type="compositionally biased region" description="Basic and acidic residues" evidence="10">
    <location>
        <begin position="248"/>
        <end position="263"/>
    </location>
</feature>